<dbReference type="PANTHER" id="PTHR43132:SF2">
    <property type="entry name" value="ARSENICAL RESISTANCE OPERON REPRESSOR ARSR-RELATED"/>
    <property type="match status" value="1"/>
</dbReference>
<dbReference type="NCBIfam" id="NF033788">
    <property type="entry name" value="HTH_metalloreg"/>
    <property type="match status" value="1"/>
</dbReference>
<comment type="caution">
    <text evidence="5">The sequence shown here is derived from an EMBL/GenBank/DDBJ whole genome shotgun (WGS) entry which is preliminary data.</text>
</comment>
<sequence>MNENDIAAFESKARQASDLLKAMANQNRLMILCHLLDGEASVNALAEAVGMSQSALSQQLGKLRALGLVETRRDGQQIYYSLAAQEVEQVLQTLYGIYCASGKG</sequence>
<evidence type="ECO:0000259" key="4">
    <source>
        <dbReference type="PROSITE" id="PS50987"/>
    </source>
</evidence>
<name>A0ABU4APL5_9HYPH</name>
<protein>
    <submittedName>
        <fullName evidence="5">Metalloregulator ArsR/SmtB family transcription factor</fullName>
    </submittedName>
</protein>
<dbReference type="InterPro" id="IPR001845">
    <property type="entry name" value="HTH_ArsR_DNA-bd_dom"/>
</dbReference>
<keyword evidence="1" id="KW-0805">Transcription regulation</keyword>
<gene>
    <name evidence="5" type="ORF">R2G56_17985</name>
</gene>
<keyword evidence="3" id="KW-0804">Transcription</keyword>
<dbReference type="PROSITE" id="PS50987">
    <property type="entry name" value="HTH_ARSR_2"/>
    <property type="match status" value="1"/>
</dbReference>
<accession>A0ABU4APL5</accession>
<dbReference type="EMBL" id="JAWLIP010000009">
    <property type="protein sequence ID" value="MDV6228188.1"/>
    <property type="molecule type" value="Genomic_DNA"/>
</dbReference>
<dbReference type="SMART" id="SM00418">
    <property type="entry name" value="HTH_ARSR"/>
    <property type="match status" value="1"/>
</dbReference>
<keyword evidence="6" id="KW-1185">Reference proteome</keyword>
<dbReference type="PRINTS" id="PR00778">
    <property type="entry name" value="HTHARSR"/>
</dbReference>
<dbReference type="PANTHER" id="PTHR43132">
    <property type="entry name" value="ARSENICAL RESISTANCE OPERON REPRESSOR ARSR-RELATED"/>
    <property type="match status" value="1"/>
</dbReference>
<evidence type="ECO:0000313" key="5">
    <source>
        <dbReference type="EMBL" id="MDV6228188.1"/>
    </source>
</evidence>
<dbReference type="InterPro" id="IPR051011">
    <property type="entry name" value="Metal_resp_trans_reg"/>
</dbReference>
<evidence type="ECO:0000313" key="6">
    <source>
        <dbReference type="Proteomes" id="UP001185659"/>
    </source>
</evidence>
<dbReference type="CDD" id="cd00090">
    <property type="entry name" value="HTH_ARSR"/>
    <property type="match status" value="1"/>
</dbReference>
<feature type="domain" description="HTH arsR-type" evidence="4">
    <location>
        <begin position="8"/>
        <end position="102"/>
    </location>
</feature>
<dbReference type="InterPro" id="IPR011991">
    <property type="entry name" value="ArsR-like_HTH"/>
</dbReference>
<dbReference type="Proteomes" id="UP001185659">
    <property type="component" value="Unassembled WGS sequence"/>
</dbReference>
<dbReference type="GeneID" id="99682275"/>
<dbReference type="InterPro" id="IPR036388">
    <property type="entry name" value="WH-like_DNA-bd_sf"/>
</dbReference>
<dbReference type="RefSeq" id="WP_113156994.1">
    <property type="nucleotide sequence ID" value="NZ_CP177240.1"/>
</dbReference>
<proteinExistence type="predicted"/>
<dbReference type="Pfam" id="PF01022">
    <property type="entry name" value="HTH_5"/>
    <property type="match status" value="1"/>
</dbReference>
<reference evidence="5 6" key="1">
    <citation type="submission" date="2023-10" db="EMBL/GenBank/DDBJ databases">
        <authorList>
            <person name="Venkata Ramana C."/>
            <person name="Sasikala C."/>
            <person name="Dhurka M."/>
        </authorList>
    </citation>
    <scope>NUCLEOTIDE SEQUENCE [LARGE SCALE GENOMIC DNA]</scope>
    <source>
        <strain evidence="5 6">KCTC 32151</strain>
    </source>
</reference>
<organism evidence="5 6">
    <name type="scientific">Nitratireductor aquimarinus</name>
    <dbReference type="NCBI Taxonomy" id="889300"/>
    <lineage>
        <taxon>Bacteria</taxon>
        <taxon>Pseudomonadati</taxon>
        <taxon>Pseudomonadota</taxon>
        <taxon>Alphaproteobacteria</taxon>
        <taxon>Hyphomicrobiales</taxon>
        <taxon>Phyllobacteriaceae</taxon>
        <taxon>Nitratireductor</taxon>
    </lineage>
</organism>
<evidence type="ECO:0000256" key="2">
    <source>
        <dbReference type="ARBA" id="ARBA00023125"/>
    </source>
</evidence>
<keyword evidence="2" id="KW-0238">DNA-binding</keyword>
<evidence type="ECO:0000256" key="1">
    <source>
        <dbReference type="ARBA" id="ARBA00023015"/>
    </source>
</evidence>
<dbReference type="SUPFAM" id="SSF46785">
    <property type="entry name" value="Winged helix' DNA-binding domain"/>
    <property type="match status" value="1"/>
</dbReference>
<dbReference type="InterPro" id="IPR036390">
    <property type="entry name" value="WH_DNA-bd_sf"/>
</dbReference>
<evidence type="ECO:0000256" key="3">
    <source>
        <dbReference type="ARBA" id="ARBA00023163"/>
    </source>
</evidence>
<dbReference type="Gene3D" id="1.10.10.10">
    <property type="entry name" value="Winged helix-like DNA-binding domain superfamily/Winged helix DNA-binding domain"/>
    <property type="match status" value="1"/>
</dbReference>